<sequence>MRIKRKGNPKGLDIDYEITDITTEEADEFHKSLLKKGFLFTYSSKGDYKPPTENIVLHYIDKDLKLYDYAILFTKQEPIVKKIKDYKSPLDLAYERARTDSEFKERLMEFMHHDKLLTAFSNYIKIHGELKGKYLTRFKKVLKDLKEFPLPTEYTPETLKQLSRDLFKVFLT</sequence>
<evidence type="ECO:0000313" key="1">
    <source>
        <dbReference type="EMBL" id="QHS85920.1"/>
    </source>
</evidence>
<reference evidence="1" key="1">
    <citation type="journal article" date="2020" name="Nature">
        <title>Giant virus diversity and host interactions through global metagenomics.</title>
        <authorList>
            <person name="Schulz F."/>
            <person name="Roux S."/>
            <person name="Paez-Espino D."/>
            <person name="Jungbluth S."/>
            <person name="Walsh D.A."/>
            <person name="Denef V.J."/>
            <person name="McMahon K.D."/>
            <person name="Konstantinidis K.T."/>
            <person name="Eloe-Fadrosh E.A."/>
            <person name="Kyrpides N.C."/>
            <person name="Woyke T."/>
        </authorList>
    </citation>
    <scope>NUCLEOTIDE SEQUENCE</scope>
    <source>
        <strain evidence="1">GVMAG-M-3300009185-36</strain>
    </source>
</reference>
<proteinExistence type="predicted"/>
<dbReference type="AlphaFoldDB" id="A0A6C0B1K8"/>
<organism evidence="1">
    <name type="scientific">viral metagenome</name>
    <dbReference type="NCBI Taxonomy" id="1070528"/>
    <lineage>
        <taxon>unclassified sequences</taxon>
        <taxon>metagenomes</taxon>
        <taxon>organismal metagenomes</taxon>
    </lineage>
</organism>
<accession>A0A6C0B1K8</accession>
<protein>
    <submittedName>
        <fullName evidence="1">Uncharacterized protein</fullName>
    </submittedName>
</protein>
<name>A0A6C0B1K8_9ZZZZ</name>
<dbReference type="EMBL" id="MN739049">
    <property type="protein sequence ID" value="QHS85920.1"/>
    <property type="molecule type" value="Genomic_DNA"/>
</dbReference>